<dbReference type="Pfam" id="PF04138">
    <property type="entry name" value="GtrA_DPMS_TM"/>
    <property type="match status" value="1"/>
</dbReference>
<comment type="subcellular location">
    <subcellularLocation>
        <location evidence="1">Membrane</location>
        <topology evidence="1">Multi-pass membrane protein</topology>
    </subcellularLocation>
</comment>
<gene>
    <name evidence="7" type="ORF">A5CBH24_26120</name>
</gene>
<keyword evidence="3 5" id="KW-1133">Transmembrane helix</keyword>
<evidence type="ECO:0000256" key="3">
    <source>
        <dbReference type="ARBA" id="ARBA00022989"/>
    </source>
</evidence>
<evidence type="ECO:0000256" key="4">
    <source>
        <dbReference type="ARBA" id="ARBA00023136"/>
    </source>
</evidence>
<dbReference type="OrthoDB" id="771485at2"/>
<evidence type="ECO:0000256" key="2">
    <source>
        <dbReference type="ARBA" id="ARBA00022692"/>
    </source>
</evidence>
<proteinExistence type="predicted"/>
<name>A0A4Y1WYE2_9BACT</name>
<evidence type="ECO:0000256" key="5">
    <source>
        <dbReference type="SAM" id="Phobius"/>
    </source>
</evidence>
<evidence type="ECO:0000313" key="8">
    <source>
        <dbReference type="Proteomes" id="UP000318946"/>
    </source>
</evidence>
<keyword evidence="2 5" id="KW-0812">Transmembrane</keyword>
<accession>A0A4Y1WYE2</accession>
<organism evidence="7 8">
    <name type="scientific">Alistipes communis</name>
    <dbReference type="NCBI Taxonomy" id="2585118"/>
    <lineage>
        <taxon>Bacteria</taxon>
        <taxon>Pseudomonadati</taxon>
        <taxon>Bacteroidota</taxon>
        <taxon>Bacteroidia</taxon>
        <taxon>Bacteroidales</taxon>
        <taxon>Rikenellaceae</taxon>
        <taxon>Alistipes</taxon>
    </lineage>
</organism>
<protein>
    <recommendedName>
        <fullName evidence="6">GtrA/DPMS transmembrane domain-containing protein</fullName>
    </recommendedName>
</protein>
<feature type="transmembrane region" description="Helical" evidence="5">
    <location>
        <begin position="108"/>
        <end position="127"/>
    </location>
</feature>
<dbReference type="GO" id="GO:0016020">
    <property type="term" value="C:membrane"/>
    <property type="evidence" value="ECO:0007669"/>
    <property type="project" value="UniProtKB-SubCell"/>
</dbReference>
<dbReference type="GO" id="GO:0000271">
    <property type="term" value="P:polysaccharide biosynthetic process"/>
    <property type="evidence" value="ECO:0007669"/>
    <property type="project" value="InterPro"/>
</dbReference>
<feature type="domain" description="GtrA/DPMS transmembrane" evidence="6">
    <location>
        <begin position="30"/>
        <end position="158"/>
    </location>
</feature>
<dbReference type="RefSeq" id="WP_141413471.1">
    <property type="nucleotide sequence ID" value="NZ_AP019735.1"/>
</dbReference>
<keyword evidence="8" id="KW-1185">Reference proteome</keyword>
<dbReference type="InterPro" id="IPR007267">
    <property type="entry name" value="GtrA_DPMS_TM"/>
</dbReference>
<dbReference type="Proteomes" id="UP000318946">
    <property type="component" value="Chromosome"/>
</dbReference>
<dbReference type="GeneID" id="78343320"/>
<feature type="transmembrane region" description="Helical" evidence="5">
    <location>
        <begin position="28"/>
        <end position="53"/>
    </location>
</feature>
<dbReference type="EMBL" id="AP019735">
    <property type="protein sequence ID" value="BBL05299.1"/>
    <property type="molecule type" value="Genomic_DNA"/>
</dbReference>
<keyword evidence="4 5" id="KW-0472">Membrane</keyword>
<feature type="transmembrane region" description="Helical" evidence="5">
    <location>
        <begin position="139"/>
        <end position="157"/>
    </location>
</feature>
<evidence type="ECO:0000256" key="1">
    <source>
        <dbReference type="ARBA" id="ARBA00004141"/>
    </source>
</evidence>
<evidence type="ECO:0000313" key="7">
    <source>
        <dbReference type="EMBL" id="BBL05299.1"/>
    </source>
</evidence>
<evidence type="ECO:0000259" key="6">
    <source>
        <dbReference type="Pfam" id="PF04138"/>
    </source>
</evidence>
<feature type="transmembrane region" description="Helical" evidence="5">
    <location>
        <begin position="65"/>
        <end position="88"/>
    </location>
</feature>
<dbReference type="AlphaFoldDB" id="A0A4Y1WYE2"/>
<dbReference type="KEGG" id="acou:A5CBH24_26120"/>
<reference evidence="8" key="1">
    <citation type="submission" date="2019-06" db="EMBL/GenBank/DDBJ databases">
        <title>Alistipes onderdonkii subsp. vulgaris subsp. nov., Alistipes dispar sp. nov. and Alistipes communis sp. nov., isolated from human faeces, and creation of Alistipes onderdonkii subsp. onderdonkii subsp. nov.</title>
        <authorList>
            <person name="Sakamoto M."/>
            <person name="Ikeyama N."/>
            <person name="Ogata Y."/>
            <person name="Suda W."/>
            <person name="Iino T."/>
            <person name="Hattori M."/>
            <person name="Ohkuma M."/>
        </authorList>
    </citation>
    <scope>NUCLEOTIDE SEQUENCE [LARGE SCALE GENOMIC DNA]</scope>
    <source>
        <strain evidence="8">5CBH24</strain>
    </source>
</reference>
<sequence length="164" mass="18435">MSSPASLVTRAVDAFYWCRLEGVVSRQLFRYAFCGGMNLALDAVWYFVIYHFLIGEGRMIDLGFVYMSAPIASLFLVFPITFFTGFWLNRNVAFRASPLGTRTQLLRYALSVAGAILLNYLCMKLFVEVVGIWPTPAKLATSLLSAAYSFLAARYFTFRGAIED</sequence>